<dbReference type="EMBL" id="CAMPGE010018117">
    <property type="protein sequence ID" value="CAI2376555.1"/>
    <property type="molecule type" value="Genomic_DNA"/>
</dbReference>
<dbReference type="AlphaFoldDB" id="A0AAD1XQA2"/>
<dbReference type="InterPro" id="IPR038340">
    <property type="entry name" value="MRP-L47_sf"/>
</dbReference>
<accession>A0AAD1XQA2</accession>
<evidence type="ECO:0000256" key="4">
    <source>
        <dbReference type="ARBA" id="ARBA00023128"/>
    </source>
</evidence>
<dbReference type="PANTHER" id="PTHR21183:SF18">
    <property type="entry name" value="LARGE RIBOSOMAL SUBUNIT PROTEIN UL29M"/>
    <property type="match status" value="1"/>
</dbReference>
<comment type="caution">
    <text evidence="7">The sequence shown here is derived from an EMBL/GenBank/DDBJ whole genome shotgun (WGS) entry which is preliminary data.</text>
</comment>
<dbReference type="GO" id="GO:0005762">
    <property type="term" value="C:mitochondrial large ribosomal subunit"/>
    <property type="evidence" value="ECO:0007669"/>
    <property type="project" value="TreeGrafter"/>
</dbReference>
<dbReference type="GO" id="GO:0003735">
    <property type="term" value="F:structural constituent of ribosome"/>
    <property type="evidence" value="ECO:0007669"/>
    <property type="project" value="InterPro"/>
</dbReference>
<evidence type="ECO:0000256" key="5">
    <source>
        <dbReference type="ARBA" id="ARBA00023274"/>
    </source>
</evidence>
<keyword evidence="5" id="KW-0687">Ribonucleoprotein</keyword>
<proteinExistence type="inferred from homology"/>
<evidence type="ECO:0000256" key="1">
    <source>
        <dbReference type="ARBA" id="ARBA00004173"/>
    </source>
</evidence>
<evidence type="ECO:0000313" key="7">
    <source>
        <dbReference type="EMBL" id="CAI2376555.1"/>
    </source>
</evidence>
<comment type="subcellular location">
    <subcellularLocation>
        <location evidence="1">Mitochondrion</location>
    </subcellularLocation>
</comment>
<organism evidence="7 8">
    <name type="scientific">Euplotes crassus</name>
    <dbReference type="NCBI Taxonomy" id="5936"/>
    <lineage>
        <taxon>Eukaryota</taxon>
        <taxon>Sar</taxon>
        <taxon>Alveolata</taxon>
        <taxon>Ciliophora</taxon>
        <taxon>Intramacronucleata</taxon>
        <taxon>Spirotrichea</taxon>
        <taxon>Hypotrichia</taxon>
        <taxon>Euplotida</taxon>
        <taxon>Euplotidae</taxon>
        <taxon>Moneuplotes</taxon>
    </lineage>
</organism>
<name>A0AAD1XQA2_EUPCR</name>
<dbReference type="PANTHER" id="PTHR21183">
    <property type="entry name" value="RIBOSOMAL PROTEIN L47, MITOCHONDRIAL-RELATED"/>
    <property type="match status" value="1"/>
</dbReference>
<evidence type="ECO:0000256" key="2">
    <source>
        <dbReference type="ARBA" id="ARBA00009254"/>
    </source>
</evidence>
<gene>
    <name evidence="7" type="ORF">ECRASSUSDP1_LOCUS17925</name>
</gene>
<dbReference type="Pfam" id="PF06984">
    <property type="entry name" value="MRP-L47"/>
    <property type="match status" value="1"/>
</dbReference>
<dbReference type="InterPro" id="IPR010729">
    <property type="entry name" value="Ribosomal_uL29_mit"/>
</dbReference>
<comment type="similarity">
    <text evidence="2">Belongs to the universal ribosomal protein uL29 family.</text>
</comment>
<sequence length="279" mass="33220">MSWNYVKNITKKPRVLFPKGVIGNNQQLADFTNHTEERKGGVTTGRAWRANELRLKSNYDLHKLWYVLLKEKNRLHGDRLLALQLNQQFEVHNNLKKIRLSMKRLQTVVSERRELRDKYRKYLEEQYIQQRKNEELEEKLQARGFDTSKMGEIVYDKHYGAKKHAANFRAKMAEIEKDYQEKVQKQEDSDKQTVLDKDDMKLLTINEHNLSEMETIKMHVKNFYHIEDKAKRQIYGKIQSTKATHAREIFLKELNLVGWQFKNKTANPDPMKASLEELS</sequence>
<dbReference type="GO" id="GO:0032543">
    <property type="term" value="P:mitochondrial translation"/>
    <property type="evidence" value="ECO:0007669"/>
    <property type="project" value="TreeGrafter"/>
</dbReference>
<keyword evidence="3" id="KW-0689">Ribosomal protein</keyword>
<dbReference type="Proteomes" id="UP001295684">
    <property type="component" value="Unassembled WGS sequence"/>
</dbReference>
<evidence type="ECO:0000313" key="8">
    <source>
        <dbReference type="Proteomes" id="UP001295684"/>
    </source>
</evidence>
<evidence type="ECO:0000256" key="6">
    <source>
        <dbReference type="ARBA" id="ARBA00035289"/>
    </source>
</evidence>
<reference evidence="7" key="1">
    <citation type="submission" date="2023-07" db="EMBL/GenBank/DDBJ databases">
        <authorList>
            <consortium name="AG Swart"/>
            <person name="Singh M."/>
            <person name="Singh A."/>
            <person name="Seah K."/>
            <person name="Emmerich C."/>
        </authorList>
    </citation>
    <scope>NUCLEOTIDE SEQUENCE</scope>
    <source>
        <strain evidence="7">DP1</strain>
    </source>
</reference>
<dbReference type="Gene3D" id="6.10.330.20">
    <property type="match status" value="1"/>
</dbReference>
<keyword evidence="4" id="KW-0496">Mitochondrion</keyword>
<evidence type="ECO:0000256" key="3">
    <source>
        <dbReference type="ARBA" id="ARBA00022980"/>
    </source>
</evidence>
<protein>
    <recommendedName>
        <fullName evidence="6">Large ribosomal subunit protein uL29m</fullName>
    </recommendedName>
</protein>
<keyword evidence="8" id="KW-1185">Reference proteome</keyword>